<evidence type="ECO:0000256" key="1">
    <source>
        <dbReference type="SAM" id="Phobius"/>
    </source>
</evidence>
<proteinExistence type="predicted"/>
<keyword evidence="4" id="KW-1185">Reference proteome</keyword>
<feature type="signal peptide" evidence="2">
    <location>
        <begin position="1"/>
        <end position="25"/>
    </location>
</feature>
<evidence type="ECO:0000313" key="3">
    <source>
        <dbReference type="EMBL" id="MDQ0009948.1"/>
    </source>
</evidence>
<comment type="caution">
    <text evidence="3">The sequence shown here is derived from an EMBL/GenBank/DDBJ whole genome shotgun (WGS) entry which is preliminary data.</text>
</comment>
<reference evidence="3 4" key="1">
    <citation type="submission" date="2023-07" db="EMBL/GenBank/DDBJ databases">
        <title>Sorghum-associated microbial communities from plants grown in Nebraska, USA.</title>
        <authorList>
            <person name="Schachtman D."/>
        </authorList>
    </citation>
    <scope>NUCLEOTIDE SEQUENCE [LARGE SCALE GENOMIC DNA]</scope>
    <source>
        <strain evidence="3 4">CC60</strain>
    </source>
</reference>
<feature type="chain" id="PRO_5047059884" evidence="2">
    <location>
        <begin position="26"/>
        <end position="143"/>
    </location>
</feature>
<evidence type="ECO:0000256" key="2">
    <source>
        <dbReference type="SAM" id="SignalP"/>
    </source>
</evidence>
<keyword evidence="2" id="KW-0732">Signal</keyword>
<dbReference type="Proteomes" id="UP001237737">
    <property type="component" value="Unassembled WGS sequence"/>
</dbReference>
<feature type="transmembrane region" description="Helical" evidence="1">
    <location>
        <begin position="48"/>
        <end position="66"/>
    </location>
</feature>
<dbReference type="EMBL" id="JAUSSK010000003">
    <property type="protein sequence ID" value="MDQ0009948.1"/>
    <property type="molecule type" value="Genomic_DNA"/>
</dbReference>
<keyword evidence="1" id="KW-1133">Transmembrane helix</keyword>
<protein>
    <submittedName>
        <fullName evidence="3">Uncharacterized protein</fullName>
    </submittedName>
</protein>
<keyword evidence="1" id="KW-0812">Transmembrane</keyword>
<evidence type="ECO:0000313" key="4">
    <source>
        <dbReference type="Proteomes" id="UP001237737"/>
    </source>
</evidence>
<sequence>MSYAGRMYFRAYLPGVLALAGGALAAAGLKAAQQLPGEFGTLSLYSNLPGWTFASGLAVALSVAAVQTVRLRLWERGAIAGCYVCGCLLGVPRAARRGLGMTRHCLGCGKVHGVNHRLSPKVVPLAVAVKDTAAPVRSVRSSP</sequence>
<gene>
    <name evidence="3" type="ORF">J2T07_002138</name>
</gene>
<organism evidence="3 4">
    <name type="scientific">Luteibacter jiangsuensis</name>
    <dbReference type="NCBI Taxonomy" id="637577"/>
    <lineage>
        <taxon>Bacteria</taxon>
        <taxon>Pseudomonadati</taxon>
        <taxon>Pseudomonadota</taxon>
        <taxon>Gammaproteobacteria</taxon>
        <taxon>Lysobacterales</taxon>
        <taxon>Rhodanobacteraceae</taxon>
        <taxon>Luteibacter</taxon>
    </lineage>
</organism>
<keyword evidence="1" id="KW-0472">Membrane</keyword>
<name>A0ABT9SY62_9GAMM</name>
<accession>A0ABT9SY62</accession>
<dbReference type="RefSeq" id="WP_306849761.1">
    <property type="nucleotide sequence ID" value="NZ_JAUSSK010000003.1"/>
</dbReference>